<feature type="compositionally biased region" description="Basic and acidic residues" evidence="2">
    <location>
        <begin position="138"/>
        <end position="149"/>
    </location>
</feature>
<organism evidence="4 5">
    <name type="scientific">Pseudokineococcus basanitobsidens</name>
    <dbReference type="NCBI Taxonomy" id="1926649"/>
    <lineage>
        <taxon>Bacteria</taxon>
        <taxon>Bacillati</taxon>
        <taxon>Actinomycetota</taxon>
        <taxon>Actinomycetes</taxon>
        <taxon>Kineosporiales</taxon>
        <taxon>Kineosporiaceae</taxon>
        <taxon>Pseudokineococcus</taxon>
    </lineage>
</organism>
<gene>
    <name evidence="4" type="primary">mnhG</name>
    <name evidence="4" type="ORF">WDZ17_12350</name>
</gene>
<comment type="caution">
    <text evidence="4">The sequence shown here is derived from an EMBL/GenBank/DDBJ whole genome shotgun (WGS) entry which is preliminary data.</text>
</comment>
<feature type="transmembrane region" description="Helical" evidence="3">
    <location>
        <begin position="71"/>
        <end position="92"/>
    </location>
</feature>
<keyword evidence="5" id="KW-1185">Reference proteome</keyword>
<dbReference type="EMBL" id="JBBIAA010000016">
    <property type="protein sequence ID" value="MEJ5946083.1"/>
    <property type="molecule type" value="Genomic_DNA"/>
</dbReference>
<evidence type="ECO:0000256" key="2">
    <source>
        <dbReference type="SAM" id="MobiDB-lite"/>
    </source>
</evidence>
<feature type="region of interest" description="Disordered" evidence="2">
    <location>
        <begin position="117"/>
        <end position="149"/>
    </location>
</feature>
<evidence type="ECO:0000313" key="4">
    <source>
        <dbReference type="EMBL" id="MEJ5946083.1"/>
    </source>
</evidence>
<dbReference type="RefSeq" id="WP_339575467.1">
    <property type="nucleotide sequence ID" value="NZ_JBBIAA010000016.1"/>
</dbReference>
<feature type="transmembrane region" description="Helical" evidence="3">
    <location>
        <begin position="46"/>
        <end position="65"/>
    </location>
</feature>
<evidence type="ECO:0000256" key="3">
    <source>
        <dbReference type="SAM" id="Phobius"/>
    </source>
</evidence>
<name>A0ABU8RM99_9ACTN</name>
<evidence type="ECO:0000313" key="5">
    <source>
        <dbReference type="Proteomes" id="UP001387100"/>
    </source>
</evidence>
<feature type="transmembrane region" description="Helical" evidence="3">
    <location>
        <begin position="6"/>
        <end position="34"/>
    </location>
</feature>
<comment type="similarity">
    <text evidence="1">Belongs to the CPA3 antiporters (TC 2.A.63) subunit G family.</text>
</comment>
<proteinExistence type="inferred from homology"/>
<dbReference type="Proteomes" id="UP001387100">
    <property type="component" value="Unassembled WGS sequence"/>
</dbReference>
<protein>
    <submittedName>
        <fullName evidence="4">Monovalent cation/H(+) antiporter subunit G</fullName>
    </submittedName>
</protein>
<reference evidence="4 5" key="1">
    <citation type="journal article" date="2017" name="Int. J. Syst. Evol. Microbiol.">
        <title>Pseudokineococcus basanitobsidens sp. nov., isolated from volcanic rock.</title>
        <authorList>
            <person name="Lee D.W."/>
            <person name="Park M.Y."/>
            <person name="Kim J.J."/>
            <person name="Kim B.S."/>
        </authorList>
    </citation>
    <scope>NUCLEOTIDE SEQUENCE [LARGE SCALE GENOMIC DNA]</scope>
    <source>
        <strain evidence="4 5">DSM 103726</strain>
    </source>
</reference>
<sequence>MSVGEVAGVVADVLAAVCVGLGILLALVAALGVLRLPDVLTRLHAAAKPQALGIVLVAVGVGLALRTPVVLGVVVLVVVLQLVTAPVAAHMVGRAAYRTGKVDRDLLLVDELSRLRGPEEPEGGLPDGCVVVDEPDGDAGRPGRGADRG</sequence>
<dbReference type="NCBIfam" id="NF009314">
    <property type="entry name" value="PRK12674.1-2"/>
    <property type="match status" value="1"/>
</dbReference>
<keyword evidence="3" id="KW-0812">Transmembrane</keyword>
<dbReference type="InterPro" id="IPR005133">
    <property type="entry name" value="PhaG_MnhG_YufB"/>
</dbReference>
<dbReference type="NCBIfam" id="TIGR01300">
    <property type="entry name" value="CPA3_mnhG_phaG"/>
    <property type="match status" value="1"/>
</dbReference>
<dbReference type="Pfam" id="PF03334">
    <property type="entry name" value="PhaG_MnhG_YufB"/>
    <property type="match status" value="1"/>
</dbReference>
<dbReference type="PANTHER" id="PTHR34703:SF1">
    <property type="entry name" value="ANTIPORTER SUBUNIT MNHG2-RELATED"/>
    <property type="match status" value="1"/>
</dbReference>
<keyword evidence="3" id="KW-1133">Transmembrane helix</keyword>
<dbReference type="PANTHER" id="PTHR34703">
    <property type="entry name" value="ANTIPORTER SUBUNIT MNHG2-RELATED"/>
    <property type="match status" value="1"/>
</dbReference>
<evidence type="ECO:0000256" key="1">
    <source>
        <dbReference type="ARBA" id="ARBA00008404"/>
    </source>
</evidence>
<keyword evidence="3" id="KW-0472">Membrane</keyword>
<accession>A0ABU8RM99</accession>